<dbReference type="VEuPathDB" id="TriTrypDB:TM35_000013730"/>
<comment type="caution">
    <text evidence="2">The sequence shown here is derived from an EMBL/GenBank/DDBJ whole genome shotgun (WGS) entry which is preliminary data.</text>
</comment>
<dbReference type="PANTHER" id="PTHR19851:SF12">
    <property type="entry name" value="RNA-BINDING PROTEIN"/>
    <property type="match status" value="1"/>
</dbReference>
<proteinExistence type="predicted"/>
<name>A0A1X0P9A0_9TRYP</name>
<evidence type="ECO:0000313" key="3">
    <source>
        <dbReference type="Proteomes" id="UP000192257"/>
    </source>
</evidence>
<dbReference type="Proteomes" id="UP000192257">
    <property type="component" value="Unassembled WGS sequence"/>
</dbReference>
<feature type="region of interest" description="Disordered" evidence="1">
    <location>
        <begin position="200"/>
        <end position="241"/>
    </location>
</feature>
<keyword evidence="3" id="KW-1185">Reference proteome</keyword>
<feature type="compositionally biased region" description="Low complexity" evidence="1">
    <location>
        <begin position="225"/>
        <end position="238"/>
    </location>
</feature>
<evidence type="ECO:0000256" key="1">
    <source>
        <dbReference type="SAM" id="MobiDB-lite"/>
    </source>
</evidence>
<dbReference type="RefSeq" id="XP_028887562.1">
    <property type="nucleotide sequence ID" value="XM_029021054.1"/>
</dbReference>
<feature type="compositionally biased region" description="Polar residues" evidence="1">
    <location>
        <begin position="38"/>
        <end position="57"/>
    </location>
</feature>
<dbReference type="AlphaFoldDB" id="A0A1X0P9A0"/>
<accession>A0A1X0P9A0</accession>
<dbReference type="GeneID" id="39980834"/>
<feature type="region of interest" description="Disordered" evidence="1">
    <location>
        <begin position="1"/>
        <end position="57"/>
    </location>
</feature>
<reference evidence="2 3" key="1">
    <citation type="submission" date="2017-03" db="EMBL/GenBank/DDBJ databases">
        <title>An alternative strategy for trypanosome survival in the mammalian bloodstream revealed through genome and transcriptome analysis of the ubiquitous bovine parasite Trypanosoma (Megatrypanum) theileri.</title>
        <authorList>
            <person name="Kelly S."/>
            <person name="Ivens A."/>
            <person name="Mott A."/>
            <person name="O'Neill E."/>
            <person name="Emms D."/>
            <person name="Macleod O."/>
            <person name="Voorheis P."/>
            <person name="Matthews J."/>
            <person name="Matthews K."/>
            <person name="Carrington M."/>
        </authorList>
    </citation>
    <scope>NUCLEOTIDE SEQUENCE [LARGE SCALE GENOMIC DNA]</scope>
    <source>
        <strain evidence="2">Edinburgh</strain>
    </source>
</reference>
<dbReference type="OrthoDB" id="275256at2759"/>
<feature type="compositionally biased region" description="Low complexity" evidence="1">
    <location>
        <begin position="203"/>
        <end position="218"/>
    </location>
</feature>
<protein>
    <submittedName>
        <fullName evidence="2">Putative RNA-binding protein</fullName>
    </submittedName>
</protein>
<evidence type="ECO:0000313" key="2">
    <source>
        <dbReference type="EMBL" id="ORC93496.1"/>
    </source>
</evidence>
<gene>
    <name evidence="2" type="ORF">TM35_000013730</name>
</gene>
<dbReference type="PANTHER" id="PTHR19851">
    <property type="entry name" value="OS02G0203500 PROTEIN"/>
    <property type="match status" value="1"/>
</dbReference>
<organism evidence="2 3">
    <name type="scientific">Trypanosoma theileri</name>
    <dbReference type="NCBI Taxonomy" id="67003"/>
    <lineage>
        <taxon>Eukaryota</taxon>
        <taxon>Discoba</taxon>
        <taxon>Euglenozoa</taxon>
        <taxon>Kinetoplastea</taxon>
        <taxon>Metakinetoplastina</taxon>
        <taxon>Trypanosomatida</taxon>
        <taxon>Trypanosomatidae</taxon>
        <taxon>Trypanosoma</taxon>
    </lineage>
</organism>
<sequence>MSREPHSINTSNGAPQRYAASNRGAPYQRNRPLVVANGANTPVPQTESSSRGPRRLTFNNFATFNPREKKLPPDANTQAALNTKLWQLPERASFYCNKCRRDNIISDSLGVDAVHHVMLCTRCFTRIIRPRTYRPSRVVPFPSLLSWLNYKPLKVMEMTDDVVSRPAEAVAPSGERIAVPTLGGGDRPTRLQNLPAIAMNTVPSSRGGAGSANRGPSALNRHHQQQPQQQPHQQQQQQLQEDETHPCRRVWGSCVHGETCLFRGAPYDLCICFLMGLCSGDDTKCRLLHQRVFDLPSAADPMPAQRGPGDLDDPQSEWSKWMAKKMNSPNSAEWQLWNNGPVIDLINVYAPVTLSEKTTDDAASSSGGGGRAAIKLNFADISAALRGLKQ</sequence>
<dbReference type="EMBL" id="NBCO01000001">
    <property type="protein sequence ID" value="ORC93496.1"/>
    <property type="molecule type" value="Genomic_DNA"/>
</dbReference>